<dbReference type="InterPro" id="IPR016084">
    <property type="entry name" value="Haem_Oase-like_multi-hlx"/>
</dbReference>
<organism evidence="1 2">
    <name type="scientific">Limnobacter thiooxidans</name>
    <dbReference type="NCBI Taxonomy" id="131080"/>
    <lineage>
        <taxon>Bacteria</taxon>
        <taxon>Pseudomonadati</taxon>
        <taxon>Pseudomonadota</taxon>
        <taxon>Betaproteobacteria</taxon>
        <taxon>Burkholderiales</taxon>
        <taxon>Burkholderiaceae</taxon>
        <taxon>Limnobacter</taxon>
    </lineage>
</organism>
<evidence type="ECO:0000313" key="2">
    <source>
        <dbReference type="Proteomes" id="UP001329151"/>
    </source>
</evidence>
<gene>
    <name evidence="1" type="ORF">RGQ30_15160</name>
</gene>
<protein>
    <recommendedName>
        <fullName evidence="3">Iron-containing redox enzyme family protein</fullName>
    </recommendedName>
</protein>
<dbReference type="SUPFAM" id="SSF48613">
    <property type="entry name" value="Heme oxygenase-like"/>
    <property type="match status" value="1"/>
</dbReference>
<dbReference type="AlphaFoldDB" id="A0AA86J6V5"/>
<dbReference type="Pfam" id="PF14518">
    <property type="entry name" value="Haem_oxygenas_2"/>
    <property type="match status" value="1"/>
</dbReference>
<dbReference type="EMBL" id="AP028947">
    <property type="protein sequence ID" value="BET26015.1"/>
    <property type="molecule type" value="Genomic_DNA"/>
</dbReference>
<name>A0AA86J6V5_9BURK</name>
<sequence length="237" mass="26518">MNTQLSTPTNTPFTRLIGKLELVQPALQHEAQQLWAGPDAHSIYPLYLEQMHMVVRAGVSLMETAVLAAKKLPASSALKTSLIEYLHKHIEEERGHDLWLLEDYAATGHNPEHLLAKIPSCEVANMVGAQYYWILHHHPVMVMGHVAALENYHPPTGFARYLSELTGYGLDSFRAISRHEKLDLIHKVEIQALIDGLNLSPRDEVALGVSGLHTMRSGLAVLESIRQMHHEKTAIHC</sequence>
<dbReference type="Gene3D" id="1.20.910.10">
    <property type="entry name" value="Heme oxygenase-like"/>
    <property type="match status" value="1"/>
</dbReference>
<proteinExistence type="predicted"/>
<keyword evidence="2" id="KW-1185">Reference proteome</keyword>
<dbReference type="RefSeq" id="WP_130556479.1">
    <property type="nucleotide sequence ID" value="NZ_AP028947.1"/>
</dbReference>
<evidence type="ECO:0008006" key="3">
    <source>
        <dbReference type="Google" id="ProtNLM"/>
    </source>
</evidence>
<dbReference type="KEGG" id="lto:RGQ30_15160"/>
<reference evidence="1 2" key="1">
    <citation type="submission" date="2023-10" db="EMBL/GenBank/DDBJ databases">
        <title>Complete Genome Sequence of Limnobacter thiooxidans CS-K2T, Isolated from freshwater lake sediments in Bavaria, Germany.</title>
        <authorList>
            <person name="Naruki M."/>
            <person name="Watanabe A."/>
            <person name="Warashina T."/>
            <person name="Morita T."/>
            <person name="Arakawa K."/>
        </authorList>
    </citation>
    <scope>NUCLEOTIDE SEQUENCE [LARGE SCALE GENOMIC DNA]</scope>
    <source>
        <strain evidence="1 2">CS-K2</strain>
    </source>
</reference>
<dbReference type="Proteomes" id="UP001329151">
    <property type="component" value="Chromosome"/>
</dbReference>
<accession>A0AA86J6V5</accession>
<evidence type="ECO:0000313" key="1">
    <source>
        <dbReference type="EMBL" id="BET26015.1"/>
    </source>
</evidence>